<dbReference type="Proteomes" id="UP000265520">
    <property type="component" value="Unassembled WGS sequence"/>
</dbReference>
<evidence type="ECO:0000313" key="2">
    <source>
        <dbReference type="Proteomes" id="UP000265520"/>
    </source>
</evidence>
<accession>A0A392RCI7</accession>
<dbReference type="AlphaFoldDB" id="A0A392RCI7"/>
<keyword evidence="2" id="KW-1185">Reference proteome</keyword>
<protein>
    <submittedName>
        <fullName evidence="1">Uncharacterized protein</fullName>
    </submittedName>
</protein>
<comment type="caution">
    <text evidence="1">The sequence shown here is derived from an EMBL/GenBank/DDBJ whole genome shotgun (WGS) entry which is preliminary data.</text>
</comment>
<name>A0A392RCI7_9FABA</name>
<proteinExistence type="predicted"/>
<evidence type="ECO:0000313" key="1">
    <source>
        <dbReference type="EMBL" id="MCI33536.1"/>
    </source>
</evidence>
<reference evidence="1 2" key="1">
    <citation type="journal article" date="2018" name="Front. Plant Sci.">
        <title>Red Clover (Trifolium pratense) and Zigzag Clover (T. medium) - A Picture of Genomic Similarities and Differences.</title>
        <authorList>
            <person name="Dluhosova J."/>
            <person name="Istvanek J."/>
            <person name="Nedelnik J."/>
            <person name="Repkova J."/>
        </authorList>
    </citation>
    <scope>NUCLEOTIDE SEQUENCE [LARGE SCALE GENOMIC DNA]</scope>
    <source>
        <strain evidence="2">cv. 10/8</strain>
        <tissue evidence="1">Leaf</tissue>
    </source>
</reference>
<organism evidence="1 2">
    <name type="scientific">Trifolium medium</name>
    <dbReference type="NCBI Taxonomy" id="97028"/>
    <lineage>
        <taxon>Eukaryota</taxon>
        <taxon>Viridiplantae</taxon>
        <taxon>Streptophyta</taxon>
        <taxon>Embryophyta</taxon>
        <taxon>Tracheophyta</taxon>
        <taxon>Spermatophyta</taxon>
        <taxon>Magnoliopsida</taxon>
        <taxon>eudicotyledons</taxon>
        <taxon>Gunneridae</taxon>
        <taxon>Pentapetalae</taxon>
        <taxon>rosids</taxon>
        <taxon>fabids</taxon>
        <taxon>Fabales</taxon>
        <taxon>Fabaceae</taxon>
        <taxon>Papilionoideae</taxon>
        <taxon>50 kb inversion clade</taxon>
        <taxon>NPAAA clade</taxon>
        <taxon>Hologalegina</taxon>
        <taxon>IRL clade</taxon>
        <taxon>Trifolieae</taxon>
        <taxon>Trifolium</taxon>
    </lineage>
</organism>
<sequence>MNIQTVIAKKCSPCPSMRRTSCLSASVSASEERRGRLNSCSAMP</sequence>
<dbReference type="EMBL" id="LXQA010205140">
    <property type="protein sequence ID" value="MCI33536.1"/>
    <property type="molecule type" value="Genomic_DNA"/>
</dbReference>